<comment type="cofactor">
    <cofactor evidence="1">
        <name>Zn(2+)</name>
        <dbReference type="ChEBI" id="CHEBI:29105"/>
    </cofactor>
</comment>
<protein>
    <submittedName>
        <fullName evidence="7">Glyoxylase-like metal-dependent hydrolase (Beta-lactamase superfamily II)</fullName>
    </submittedName>
</protein>
<feature type="domain" description="Metallo-beta-lactamase" evidence="6">
    <location>
        <begin position="12"/>
        <end position="211"/>
    </location>
</feature>
<dbReference type="EMBL" id="VFOR01000001">
    <property type="protein sequence ID" value="TQL62528.1"/>
    <property type="molecule type" value="Genomic_DNA"/>
</dbReference>
<keyword evidence="8" id="KW-1185">Reference proteome</keyword>
<dbReference type="OrthoDB" id="9802991at2"/>
<evidence type="ECO:0000256" key="4">
    <source>
        <dbReference type="ARBA" id="ARBA00022833"/>
    </source>
</evidence>
<evidence type="ECO:0000313" key="7">
    <source>
        <dbReference type="EMBL" id="TQL62528.1"/>
    </source>
</evidence>
<evidence type="ECO:0000256" key="2">
    <source>
        <dbReference type="ARBA" id="ARBA00022723"/>
    </source>
</evidence>
<dbReference type="Gene3D" id="3.60.15.10">
    <property type="entry name" value="Ribonuclease Z/Hydroxyacylglutathione hydrolase-like"/>
    <property type="match status" value="1"/>
</dbReference>
<evidence type="ECO:0000256" key="5">
    <source>
        <dbReference type="SAM" id="MobiDB-lite"/>
    </source>
</evidence>
<dbReference type="InterPro" id="IPR001279">
    <property type="entry name" value="Metallo-B-lactamas"/>
</dbReference>
<comment type="caution">
    <text evidence="7">The sequence shown here is derived from an EMBL/GenBank/DDBJ whole genome shotgun (WGS) entry which is preliminary data.</text>
</comment>
<dbReference type="PANTHER" id="PTHR46233">
    <property type="entry name" value="HYDROXYACYLGLUTATHIONE HYDROLASE GLOC"/>
    <property type="match status" value="1"/>
</dbReference>
<evidence type="ECO:0000259" key="6">
    <source>
        <dbReference type="SMART" id="SM00849"/>
    </source>
</evidence>
<dbReference type="SMART" id="SM00849">
    <property type="entry name" value="Lactamase_B"/>
    <property type="match status" value="1"/>
</dbReference>
<dbReference type="Proteomes" id="UP000316196">
    <property type="component" value="Unassembled WGS sequence"/>
</dbReference>
<dbReference type="InterPro" id="IPR036866">
    <property type="entry name" value="RibonucZ/Hydroxyglut_hydro"/>
</dbReference>
<dbReference type="AlphaFoldDB" id="A0A542ZQ91"/>
<organism evidence="7 8">
    <name type="scientific">Propioniferax innocua</name>
    <dbReference type="NCBI Taxonomy" id="1753"/>
    <lineage>
        <taxon>Bacteria</taxon>
        <taxon>Bacillati</taxon>
        <taxon>Actinomycetota</taxon>
        <taxon>Actinomycetes</taxon>
        <taxon>Propionibacteriales</taxon>
        <taxon>Propionibacteriaceae</taxon>
        <taxon>Propioniferax</taxon>
    </lineage>
</organism>
<gene>
    <name evidence="7" type="ORF">FB460_0306</name>
</gene>
<feature type="compositionally biased region" description="Polar residues" evidence="5">
    <location>
        <begin position="216"/>
        <end position="231"/>
    </location>
</feature>
<dbReference type="PANTHER" id="PTHR46233:SF3">
    <property type="entry name" value="HYDROXYACYLGLUTATHIONE HYDROLASE GLOC"/>
    <property type="match status" value="1"/>
</dbReference>
<keyword evidence="3 7" id="KW-0378">Hydrolase</keyword>
<keyword evidence="2" id="KW-0479">Metal-binding</keyword>
<keyword evidence="4" id="KW-0862">Zinc</keyword>
<dbReference type="CDD" id="cd06262">
    <property type="entry name" value="metallo-hydrolase-like_MBL-fold"/>
    <property type="match status" value="1"/>
</dbReference>
<name>A0A542ZQ91_9ACTN</name>
<reference evidence="7 8" key="1">
    <citation type="submission" date="2019-06" db="EMBL/GenBank/DDBJ databases">
        <title>Sequencing the genomes of 1000 actinobacteria strains.</title>
        <authorList>
            <person name="Klenk H.-P."/>
        </authorList>
    </citation>
    <scope>NUCLEOTIDE SEQUENCE [LARGE SCALE GENOMIC DNA]</scope>
    <source>
        <strain evidence="7 8">DSM 8251</strain>
    </source>
</reference>
<evidence type="ECO:0000256" key="1">
    <source>
        <dbReference type="ARBA" id="ARBA00001947"/>
    </source>
</evidence>
<proteinExistence type="predicted"/>
<feature type="region of interest" description="Disordered" evidence="5">
    <location>
        <begin position="207"/>
        <end position="231"/>
    </location>
</feature>
<sequence length="231" mass="24655">MWCVTFPAGPWHTNCYLVAAREGTPDERVPCVIIDPGVGAAEPVRKLLDAHHLEAVGVLATHGHIDHVYTAEELSRDLDIPVWIHPDDEHLLSDPLAGLGADAEPLLQSFHGSTELTPPSDVRHIAPGTDIELAGFTFTTRHAPGHTRGSILFSLDAAQTGQVPVTFTGDVVFAGSIGRTDLPGGDTDTLMASLRDQVLTLPPDSALLPGHGPATTLAQEKSQNPWLTDIR</sequence>
<accession>A0A542ZQ91</accession>
<dbReference type="GO" id="GO:0016787">
    <property type="term" value="F:hydrolase activity"/>
    <property type="evidence" value="ECO:0007669"/>
    <property type="project" value="UniProtKB-KW"/>
</dbReference>
<dbReference type="GO" id="GO:0046872">
    <property type="term" value="F:metal ion binding"/>
    <property type="evidence" value="ECO:0007669"/>
    <property type="project" value="UniProtKB-KW"/>
</dbReference>
<dbReference type="SUPFAM" id="SSF56281">
    <property type="entry name" value="Metallo-hydrolase/oxidoreductase"/>
    <property type="match status" value="1"/>
</dbReference>
<dbReference type="Pfam" id="PF00753">
    <property type="entry name" value="Lactamase_B"/>
    <property type="match status" value="1"/>
</dbReference>
<dbReference type="RefSeq" id="WP_142092357.1">
    <property type="nucleotide sequence ID" value="NZ_BAAAMD010000003.1"/>
</dbReference>
<evidence type="ECO:0000256" key="3">
    <source>
        <dbReference type="ARBA" id="ARBA00022801"/>
    </source>
</evidence>
<evidence type="ECO:0000313" key="8">
    <source>
        <dbReference type="Proteomes" id="UP000316196"/>
    </source>
</evidence>
<dbReference type="InterPro" id="IPR051453">
    <property type="entry name" value="MBL_Glyoxalase_II"/>
</dbReference>